<dbReference type="Gene3D" id="3.30.710.10">
    <property type="entry name" value="Potassium Channel Kv1.1, Chain A"/>
    <property type="match status" value="1"/>
</dbReference>
<evidence type="ECO:0000313" key="3">
    <source>
        <dbReference type="Proteomes" id="UP000002669"/>
    </source>
</evidence>
<feature type="domain" description="BTB" evidence="1">
    <location>
        <begin position="8"/>
        <end position="76"/>
    </location>
</feature>
<dbReference type="STRING" id="535722.E4USE8"/>
<sequence length="226" mass="25895">MSVTNNSKVVVLQVGERKFHTTVETLTERSDYFKAYFSGKWTIPTMEDGSIFIDADSTAFEHVLRYLRRGVFPLAYDTAKGHDYHLYTSILQEATYFQCHHLVTWLQDQCYHKCVTWYASAEVAGEGEATATGAGNVRDMRLLQAGTKETKTYICPREIDVHRGDPAKCGRQCHNAQIGNPINYDIERLPLWRKVKTEQNFHSEWMTDDGAAFIEYVRSKEILGPL</sequence>
<dbReference type="Proteomes" id="UP000002669">
    <property type="component" value="Unassembled WGS sequence"/>
</dbReference>
<accession>E4USE8</accession>
<dbReference type="CDD" id="cd18316">
    <property type="entry name" value="BTB_POZ_KCTD-like"/>
    <property type="match status" value="1"/>
</dbReference>
<dbReference type="SUPFAM" id="SSF54695">
    <property type="entry name" value="POZ domain"/>
    <property type="match status" value="1"/>
</dbReference>
<dbReference type="InterPro" id="IPR000210">
    <property type="entry name" value="BTB/POZ_dom"/>
</dbReference>
<protein>
    <recommendedName>
        <fullName evidence="1">BTB domain-containing protein</fullName>
    </recommendedName>
</protein>
<dbReference type="GeneID" id="10028624"/>
<dbReference type="OMA" id="YFSGKWT"/>
<dbReference type="Pfam" id="PF02214">
    <property type="entry name" value="BTB_2"/>
    <property type="match status" value="1"/>
</dbReference>
<dbReference type="SMART" id="SM00225">
    <property type="entry name" value="BTB"/>
    <property type="match status" value="1"/>
</dbReference>
<dbReference type="PANTHER" id="PTHR11145:SF8">
    <property type="entry name" value="RE57120P"/>
    <property type="match status" value="1"/>
</dbReference>
<dbReference type="PANTHER" id="PTHR11145">
    <property type="entry name" value="BTB/POZ DOMAIN-CONTAINING ADAPTER FOR CUL3-MEDIATED RHOA DEGRADATION PROTEIN FAMILY MEMBER"/>
    <property type="match status" value="1"/>
</dbReference>
<name>E4USE8_ARTGP</name>
<gene>
    <name evidence="2" type="ORF">MGYG_03519</name>
</gene>
<dbReference type="eggNOG" id="KOG1665">
    <property type="taxonomic scope" value="Eukaryota"/>
</dbReference>
<dbReference type="AlphaFoldDB" id="E4USE8"/>
<dbReference type="InterPro" id="IPR003131">
    <property type="entry name" value="T1-type_BTB"/>
</dbReference>
<dbReference type="InterPro" id="IPR011333">
    <property type="entry name" value="SKP1/BTB/POZ_sf"/>
</dbReference>
<dbReference type="OrthoDB" id="2414723at2759"/>
<dbReference type="GO" id="GO:0051260">
    <property type="term" value="P:protein homooligomerization"/>
    <property type="evidence" value="ECO:0007669"/>
    <property type="project" value="InterPro"/>
</dbReference>
<proteinExistence type="predicted"/>
<dbReference type="VEuPathDB" id="FungiDB:MGYG_03519"/>
<dbReference type="RefSeq" id="XP_003173345.1">
    <property type="nucleotide sequence ID" value="XM_003173297.1"/>
</dbReference>
<keyword evidence="3" id="KW-1185">Reference proteome</keyword>
<organism evidence="3">
    <name type="scientific">Arthroderma gypseum (strain ATCC MYA-4604 / CBS 118893)</name>
    <name type="common">Microsporum gypseum</name>
    <dbReference type="NCBI Taxonomy" id="535722"/>
    <lineage>
        <taxon>Eukaryota</taxon>
        <taxon>Fungi</taxon>
        <taxon>Dikarya</taxon>
        <taxon>Ascomycota</taxon>
        <taxon>Pezizomycotina</taxon>
        <taxon>Eurotiomycetes</taxon>
        <taxon>Eurotiomycetidae</taxon>
        <taxon>Onygenales</taxon>
        <taxon>Arthrodermataceae</taxon>
        <taxon>Nannizzia</taxon>
    </lineage>
</organism>
<dbReference type="InterPro" id="IPR045068">
    <property type="entry name" value="BACURD1-3"/>
</dbReference>
<dbReference type="PROSITE" id="PS50097">
    <property type="entry name" value="BTB"/>
    <property type="match status" value="1"/>
</dbReference>
<dbReference type="HOGENOM" id="CLU_071647_0_0_1"/>
<evidence type="ECO:0000259" key="1">
    <source>
        <dbReference type="PROSITE" id="PS50097"/>
    </source>
</evidence>
<dbReference type="EMBL" id="DS989824">
    <property type="protein sequence ID" value="EFR00515.1"/>
    <property type="molecule type" value="Genomic_DNA"/>
</dbReference>
<dbReference type="InParanoid" id="E4USE8"/>
<evidence type="ECO:0000313" key="2">
    <source>
        <dbReference type="EMBL" id="EFR00515.1"/>
    </source>
</evidence>
<reference evidence="3" key="1">
    <citation type="journal article" date="2012" name="MBio">
        <title>Comparative genome analysis of Trichophyton rubrum and related dermatophytes reveals candidate genes involved in infection.</title>
        <authorList>
            <person name="Martinez D.A."/>
            <person name="Oliver B.G."/>
            <person name="Graeser Y."/>
            <person name="Goldberg J.M."/>
            <person name="Li W."/>
            <person name="Martinez-Rossi N.M."/>
            <person name="Monod M."/>
            <person name="Shelest E."/>
            <person name="Barton R.C."/>
            <person name="Birch E."/>
            <person name="Brakhage A.A."/>
            <person name="Chen Z."/>
            <person name="Gurr S.J."/>
            <person name="Heiman D."/>
            <person name="Heitman J."/>
            <person name="Kosti I."/>
            <person name="Rossi A."/>
            <person name="Saif S."/>
            <person name="Samalova M."/>
            <person name="Saunders C.W."/>
            <person name="Shea T."/>
            <person name="Summerbell R.C."/>
            <person name="Xu J."/>
            <person name="Young S."/>
            <person name="Zeng Q."/>
            <person name="Birren B.W."/>
            <person name="Cuomo C.A."/>
            <person name="White T.C."/>
        </authorList>
    </citation>
    <scope>NUCLEOTIDE SEQUENCE [LARGE SCALE GENOMIC DNA]</scope>
    <source>
        <strain evidence="3">ATCC MYA-4604 / CBS 118893</strain>
    </source>
</reference>